<dbReference type="RefSeq" id="WP_256762608.1">
    <property type="nucleotide sequence ID" value="NZ_JANIGO010000001.1"/>
</dbReference>
<name>A0ABT1WBT0_9BURK</name>
<organism evidence="1 2">
    <name type="scientific">Limnobacter humi</name>
    <dbReference type="NCBI Taxonomy" id="1778671"/>
    <lineage>
        <taxon>Bacteria</taxon>
        <taxon>Pseudomonadati</taxon>
        <taxon>Pseudomonadota</taxon>
        <taxon>Betaproteobacteria</taxon>
        <taxon>Burkholderiales</taxon>
        <taxon>Burkholderiaceae</taxon>
        <taxon>Limnobacter</taxon>
    </lineage>
</organism>
<proteinExistence type="predicted"/>
<protein>
    <submittedName>
        <fullName evidence="1">DsrE family protein</fullName>
    </submittedName>
</protein>
<keyword evidence="2" id="KW-1185">Reference proteome</keyword>
<dbReference type="SUPFAM" id="SSF75169">
    <property type="entry name" value="DsrEFH-like"/>
    <property type="match status" value="1"/>
</dbReference>
<sequence>MMSRLLIQLTCGPEEPTKAALAFLLGKIAVEAGHDVTLFLVGEGVQLIRKACRDSVVGVGTGPVGDHYAGFVAGGGNICLSTLSSRARGVTDADLADTPARFVFPQDLLQLILDSDKVVTY</sequence>
<dbReference type="Gene3D" id="3.40.1260.10">
    <property type="entry name" value="DsrEFH-like"/>
    <property type="match status" value="1"/>
</dbReference>
<dbReference type="Proteomes" id="UP001204142">
    <property type="component" value="Unassembled WGS sequence"/>
</dbReference>
<reference evidence="1 2" key="1">
    <citation type="submission" date="2022-07" db="EMBL/GenBank/DDBJ databases">
        <authorList>
            <person name="Xamxidin M."/>
            <person name="Wu M."/>
        </authorList>
    </citation>
    <scope>NUCLEOTIDE SEQUENCE [LARGE SCALE GENOMIC DNA]</scope>
    <source>
        <strain evidence="1 2">NBRC 111650</strain>
    </source>
</reference>
<evidence type="ECO:0000313" key="2">
    <source>
        <dbReference type="Proteomes" id="UP001204142"/>
    </source>
</evidence>
<gene>
    <name evidence="1" type="ORF">NQT62_00705</name>
</gene>
<dbReference type="InterPro" id="IPR027396">
    <property type="entry name" value="DsrEFH-like"/>
</dbReference>
<evidence type="ECO:0000313" key="1">
    <source>
        <dbReference type="EMBL" id="MCQ8894957.1"/>
    </source>
</evidence>
<dbReference type="EMBL" id="JANIGO010000001">
    <property type="protein sequence ID" value="MCQ8894957.1"/>
    <property type="molecule type" value="Genomic_DNA"/>
</dbReference>
<dbReference type="Pfam" id="PF02635">
    <property type="entry name" value="DsrE"/>
    <property type="match status" value="1"/>
</dbReference>
<comment type="caution">
    <text evidence="1">The sequence shown here is derived from an EMBL/GenBank/DDBJ whole genome shotgun (WGS) entry which is preliminary data.</text>
</comment>
<dbReference type="InterPro" id="IPR003787">
    <property type="entry name" value="Sulphur_relay_DsrE/F-like"/>
</dbReference>
<accession>A0ABT1WBT0</accession>